<dbReference type="GO" id="GO:0016020">
    <property type="term" value="C:membrane"/>
    <property type="evidence" value="ECO:0007669"/>
    <property type="project" value="InterPro"/>
</dbReference>
<gene>
    <name evidence="14" type="ORF">C8F04DRAFT_259712</name>
</gene>
<dbReference type="CDD" id="cd00082">
    <property type="entry name" value="HisKA"/>
    <property type="match status" value="1"/>
</dbReference>
<dbReference type="SUPFAM" id="SSF58104">
    <property type="entry name" value="Methyl-accepting chemotaxis protein (MCP) signaling domain"/>
    <property type="match status" value="8"/>
</dbReference>
<dbReference type="SMART" id="SM00448">
    <property type="entry name" value="REC"/>
    <property type="match status" value="1"/>
</dbReference>
<dbReference type="Gene3D" id="1.20.120.1530">
    <property type="match status" value="9"/>
</dbReference>
<dbReference type="EMBL" id="JARJCM010000222">
    <property type="protein sequence ID" value="KAJ7021856.1"/>
    <property type="molecule type" value="Genomic_DNA"/>
</dbReference>
<dbReference type="GO" id="GO:0000155">
    <property type="term" value="F:phosphorelay sensor kinase activity"/>
    <property type="evidence" value="ECO:0007669"/>
    <property type="project" value="InterPro"/>
</dbReference>
<evidence type="ECO:0000256" key="1">
    <source>
        <dbReference type="ARBA" id="ARBA00000085"/>
    </source>
</evidence>
<feature type="domain" description="HAMP" evidence="13">
    <location>
        <begin position="95"/>
        <end position="147"/>
    </location>
</feature>
<dbReference type="EC" id="2.7.13.3" evidence="2"/>
<feature type="domain" description="HAMP" evidence="13">
    <location>
        <begin position="739"/>
        <end position="791"/>
    </location>
</feature>
<dbReference type="PROSITE" id="PS50885">
    <property type="entry name" value="HAMP"/>
    <property type="match status" value="17"/>
</dbReference>
<feature type="domain" description="HAMP" evidence="13">
    <location>
        <begin position="371"/>
        <end position="423"/>
    </location>
</feature>
<dbReference type="PROSITE" id="PS50109">
    <property type="entry name" value="HIS_KIN"/>
    <property type="match status" value="1"/>
</dbReference>
<dbReference type="InterPro" id="IPR036097">
    <property type="entry name" value="HisK_dim/P_sf"/>
</dbReference>
<feature type="domain" description="HAMP" evidence="13">
    <location>
        <begin position="187"/>
        <end position="239"/>
    </location>
</feature>
<name>A0AAD6S5Y1_9AGAR</name>
<keyword evidence="8" id="KW-0067">ATP-binding</keyword>
<feature type="domain" description="HAMP" evidence="13">
    <location>
        <begin position="923"/>
        <end position="975"/>
    </location>
</feature>
<dbReference type="SMART" id="SM00388">
    <property type="entry name" value="HisKA"/>
    <property type="match status" value="1"/>
</dbReference>
<dbReference type="SMART" id="SM00387">
    <property type="entry name" value="HATPase_c"/>
    <property type="match status" value="1"/>
</dbReference>
<feature type="domain" description="Response regulatory" evidence="12">
    <location>
        <begin position="1900"/>
        <end position="2024"/>
    </location>
</feature>
<evidence type="ECO:0000259" key="11">
    <source>
        <dbReference type="PROSITE" id="PS50109"/>
    </source>
</evidence>
<evidence type="ECO:0000256" key="10">
    <source>
        <dbReference type="PROSITE-ProRule" id="PRU00169"/>
    </source>
</evidence>
<dbReference type="SUPFAM" id="SSF52172">
    <property type="entry name" value="CheY-like"/>
    <property type="match status" value="1"/>
</dbReference>
<protein>
    <recommendedName>
        <fullName evidence="2">histidine kinase</fullName>
        <ecNumber evidence="2">2.7.13.3</ecNumber>
    </recommendedName>
</protein>
<feature type="domain" description="HAMP" evidence="13">
    <location>
        <begin position="1383"/>
        <end position="1436"/>
    </location>
</feature>
<feature type="domain" description="HAMP" evidence="13">
    <location>
        <begin position="1015"/>
        <end position="1067"/>
    </location>
</feature>
<sequence>MCLSLTDQVRSIATVTTAVARGDLSQKVTIQAEGEINTLKDTVNRMVDQLSAFASEVTRVAVEVGTAGKLGGQAKVEGVQGTWKDLTDNVNKMASNLTWQVRSISEVTKAVANGDLGKTMEVDVSGEMLDLKETINEMVMRLGKFASEVTRVALEVGTEGKLGGQAEVEGVQGTWKDLTDNVNKMASNLTSQVRSISLVTKAVAYGDLSKEIDVDVRGEMLDLKVTINEMVMRLGNFSREVTRVALEVGTEGKLGGQAEVEGVQGTWKDLTDNVNRMASNLTSQVRSISLVTKAVAYGDLRKTIDVEASGEILDLKVTINEMVERLGNFSSEVTRVALEVGTEGRLGGQAKVEGVQGTWRDLTDNVNKMASNLTDQVRGISLVTKAVAYGDLSKKIHVGASGEMLDLKVTINEMVERLGNFSSEVSRVALEVGTEGKLGGQAEVEGVQGTWKDLTDNVNKMASNLTSQVRSISLVTKAVAYGDLSKEIDVDVRGEMLDLKVTINEMVARLGNFSREVTRVALEVGTEGKLGGQAEVEGVQGTWKDLTDNVNKMALNLTNQVRSISLVTKAVAYGDLNKKIDVNVSGEMLDLKVTINEMVERLGNFSSEVTRVALEVGTEGKLGGQAKVEGAQGTWKDLTDNVNKMASNLTDQVRGISLVTKAVAYGDLSKKIKVGASGEMLDLKVTINEMVERLGNFSSEVTRVALEVGTEGRLGGQAKVEGAQGTWKDLTDNVNKMASNLTDQVRGISLVTKAVAYGDLSKTIEVGASGEMLDLKVTINEMVERLGNFSSEVTRVALEVGTEGRLGGQAKVEGAQGTWKDLTDNVNKMASNLTDQVRGISAVTKAVAYGDLSKKIDVGASGEMLDLKVTINEMVERLGNFSSEVTRVALEVGTEGRLGGQAKVEGAQGTWKDLTDNVNRMASNLTNQVRSISLVTKAVAYGDLSKKIDVDVSGEMLDLKVTINEMVERLKNFSSEVTRVALEVGTEGKLGGQARVEGVQGTWKDLTTNVNNMASNLTGQVRSISLVTKAVALGDLGQKVDVDVKGEMLDLKNTINDMVSQLNIFASEVTRVALEVGTEGKLGGQAQVKGVQGTWKDLTENVNKMALNITDQVRTISDVTTAVARGDLTKKVEIDVKGEMLDLKSTINNMVSQLSIFASEVTRVALEVGTEGKLGGQAKVEGVQGTWEALTDNVNKMAMNLTGQVRSISEVTKAVANGDLTKQVKIDVKGEMLDLKETINGMVTQLHTLASEITRVSIEVGTEGKLGGQAMVEGTTGMWKTVTDNVNLMAQNLTDQVRSIAQVTKAVAGGDLTKQVMIVAHGEILDLKDTVNGMTASLSQFAAEVTRVAREVGTEGKLGGQAEVEGVQGTWKDLTDNVNVMAKNLTLQVRTISDATNAVAKGDLTKKIAGLSVSGEMLSLVNTINDMIDQLAIFASEVKKVALEVGTKGNMGVQAEVGNVQGIWLEITVSVNTMASSLTTQVRGFAQISKAASDGDFTSFITVEASGEMDELKSRINQMLYDLRDSIQKNTAAREAAELANKSKSEFLANMSHEIRTPMNGIIGMTELTLDSDLNRSQRESLLLVHSLARSLLLIIDDILDISKIEAGRMTMEAVSYSLRQTVFDILKTLVGRATQKGLDLILDVAPEIPDALIGDSLRLRQVITNLVGNAIKFTRIGYVALSIHFVSLDPDSVTLQFCVMDTGIGIAQDKLNLIFDTFCQADGSTTREYGGTGLGLSISKRLTSLMQGDIWVESELGKGSKFYFTITSQINQQQSLDATLLKLSPFAKRTILFVDTMHDNTNVEERITELGLCPHIDTIIVDSLPVTENMREHEHLRYIPIALLAPTLPRLNMKWCLENGISAHNTTPITALDLSSVLLSALENNTVNPASTATDVTYDILLAEDNLVNQKLALKILEKYGHSIELAENGSLALQAFMDRALQNKPFDVILMDVSMPLMGGMEATQRIRAYEMQYDLSPTPIIALTAHAMIGDRERCLQAGMDDHITKPLRRVDLLNAISRLTTEAGGTSRPLLRKHPVITYPDSP</sequence>
<dbReference type="InterPro" id="IPR001789">
    <property type="entry name" value="Sig_transdc_resp-reg_receiver"/>
</dbReference>
<evidence type="ECO:0000256" key="2">
    <source>
        <dbReference type="ARBA" id="ARBA00012438"/>
    </source>
</evidence>
<dbReference type="Pfam" id="PF00512">
    <property type="entry name" value="HisKA"/>
    <property type="match status" value="1"/>
</dbReference>
<feature type="domain" description="HAMP" evidence="13">
    <location>
        <begin position="555"/>
        <end position="607"/>
    </location>
</feature>
<dbReference type="Pfam" id="PF02518">
    <property type="entry name" value="HATPase_c"/>
    <property type="match status" value="1"/>
</dbReference>
<evidence type="ECO:0000256" key="4">
    <source>
        <dbReference type="ARBA" id="ARBA00022679"/>
    </source>
</evidence>
<feature type="domain" description="HAMP" evidence="13">
    <location>
        <begin position="1476"/>
        <end position="1528"/>
    </location>
</feature>
<evidence type="ECO:0000256" key="6">
    <source>
        <dbReference type="ARBA" id="ARBA00022741"/>
    </source>
</evidence>
<dbReference type="FunFam" id="1.10.287.130:FF:000002">
    <property type="entry name" value="Two-component osmosensing histidine kinase"/>
    <property type="match status" value="1"/>
</dbReference>
<evidence type="ECO:0000256" key="3">
    <source>
        <dbReference type="ARBA" id="ARBA00022553"/>
    </source>
</evidence>
<accession>A0AAD6S5Y1</accession>
<keyword evidence="7" id="KW-0418">Kinase</keyword>
<dbReference type="SUPFAM" id="SSF47384">
    <property type="entry name" value="Homodimeric domain of signal transducing histidine kinase"/>
    <property type="match status" value="1"/>
</dbReference>
<feature type="domain" description="HAMP" evidence="13">
    <location>
        <begin position="279"/>
        <end position="331"/>
    </location>
</feature>
<feature type="domain" description="HAMP" evidence="13">
    <location>
        <begin position="1199"/>
        <end position="1251"/>
    </location>
</feature>
<dbReference type="FunFam" id="3.30.565.10:FF:000010">
    <property type="entry name" value="Sensor histidine kinase RcsC"/>
    <property type="match status" value="1"/>
</dbReference>
<feature type="domain" description="HAMP" evidence="13">
    <location>
        <begin position="1291"/>
        <end position="1343"/>
    </location>
</feature>
<evidence type="ECO:0000256" key="5">
    <source>
        <dbReference type="ARBA" id="ARBA00022737"/>
    </source>
</evidence>
<reference evidence="14" key="1">
    <citation type="submission" date="2023-03" db="EMBL/GenBank/DDBJ databases">
        <title>Massive genome expansion in bonnet fungi (Mycena s.s.) driven by repeated elements and novel gene families across ecological guilds.</title>
        <authorList>
            <consortium name="Lawrence Berkeley National Laboratory"/>
            <person name="Harder C.B."/>
            <person name="Miyauchi S."/>
            <person name="Viragh M."/>
            <person name="Kuo A."/>
            <person name="Thoen E."/>
            <person name="Andreopoulos B."/>
            <person name="Lu D."/>
            <person name="Skrede I."/>
            <person name="Drula E."/>
            <person name="Henrissat B."/>
            <person name="Morin E."/>
            <person name="Kohler A."/>
            <person name="Barry K."/>
            <person name="LaButti K."/>
            <person name="Morin E."/>
            <person name="Salamov A."/>
            <person name="Lipzen A."/>
            <person name="Mereny Z."/>
            <person name="Hegedus B."/>
            <person name="Baldrian P."/>
            <person name="Stursova M."/>
            <person name="Weitz H."/>
            <person name="Taylor A."/>
            <person name="Grigoriev I.V."/>
            <person name="Nagy L.G."/>
            <person name="Martin F."/>
            <person name="Kauserud H."/>
        </authorList>
    </citation>
    <scope>NUCLEOTIDE SEQUENCE</scope>
    <source>
        <strain evidence="14">CBHHK200</strain>
    </source>
</reference>
<evidence type="ECO:0000256" key="9">
    <source>
        <dbReference type="ARBA" id="ARBA00023012"/>
    </source>
</evidence>
<keyword evidence="4" id="KW-0808">Transferase</keyword>
<dbReference type="PRINTS" id="PR00344">
    <property type="entry name" value="BCTRLSENSOR"/>
</dbReference>
<dbReference type="Gene3D" id="3.40.50.2300">
    <property type="match status" value="1"/>
</dbReference>
<dbReference type="InterPro" id="IPR003594">
    <property type="entry name" value="HATPase_dom"/>
</dbReference>
<dbReference type="InterPro" id="IPR005467">
    <property type="entry name" value="His_kinase_dom"/>
</dbReference>
<keyword evidence="15" id="KW-1185">Reference proteome</keyword>
<dbReference type="InterPro" id="IPR011006">
    <property type="entry name" value="CheY-like_superfamily"/>
</dbReference>
<keyword evidence="3 10" id="KW-0597">Phosphoprotein</keyword>
<dbReference type="Proteomes" id="UP001218188">
    <property type="component" value="Unassembled WGS sequence"/>
</dbReference>
<dbReference type="InterPro" id="IPR004358">
    <property type="entry name" value="Sig_transdc_His_kin-like_C"/>
</dbReference>
<dbReference type="PANTHER" id="PTHR45339:SF1">
    <property type="entry name" value="HYBRID SIGNAL TRANSDUCTION HISTIDINE KINASE J"/>
    <property type="match status" value="1"/>
</dbReference>
<dbReference type="Gene3D" id="1.10.287.130">
    <property type="match status" value="1"/>
</dbReference>
<dbReference type="CDD" id="cd17546">
    <property type="entry name" value="REC_hyHK_CKI1_RcsC-like"/>
    <property type="match status" value="1"/>
</dbReference>
<feature type="domain" description="HAMP" evidence="13">
    <location>
        <begin position="463"/>
        <end position="515"/>
    </location>
</feature>
<dbReference type="InterPro" id="IPR036890">
    <property type="entry name" value="HATPase_C_sf"/>
</dbReference>
<dbReference type="GO" id="GO:0005524">
    <property type="term" value="F:ATP binding"/>
    <property type="evidence" value="ECO:0007669"/>
    <property type="project" value="UniProtKB-KW"/>
</dbReference>
<dbReference type="Gene3D" id="1.10.8.500">
    <property type="entry name" value="HAMP domain in histidine kinase"/>
    <property type="match status" value="1"/>
</dbReference>
<proteinExistence type="predicted"/>
<feature type="domain" description="HAMP" evidence="13">
    <location>
        <begin position="3"/>
        <end position="55"/>
    </location>
</feature>
<evidence type="ECO:0000313" key="14">
    <source>
        <dbReference type="EMBL" id="KAJ7021856.1"/>
    </source>
</evidence>
<dbReference type="Pfam" id="PF00672">
    <property type="entry name" value="HAMP"/>
    <property type="match status" value="14"/>
</dbReference>
<feature type="domain" description="Histidine kinase" evidence="11">
    <location>
        <begin position="1550"/>
        <end position="1771"/>
    </location>
</feature>
<keyword evidence="5" id="KW-0677">Repeat</keyword>
<dbReference type="CDD" id="cd06225">
    <property type="entry name" value="HAMP"/>
    <property type="match status" value="16"/>
</dbReference>
<dbReference type="Gene3D" id="3.30.565.10">
    <property type="entry name" value="Histidine kinase-like ATPase, C-terminal domain"/>
    <property type="match status" value="1"/>
</dbReference>
<feature type="domain" description="HAMP" evidence="13">
    <location>
        <begin position="1107"/>
        <end position="1159"/>
    </location>
</feature>
<feature type="domain" description="HAMP" evidence="13">
    <location>
        <begin position="647"/>
        <end position="699"/>
    </location>
</feature>
<evidence type="ECO:0000313" key="15">
    <source>
        <dbReference type="Proteomes" id="UP001218188"/>
    </source>
</evidence>
<dbReference type="FunFam" id="1.20.120.1530:FF:000002">
    <property type="entry name" value="Two-component osmosensing histidine kinase"/>
    <property type="match status" value="8"/>
</dbReference>
<dbReference type="Pfam" id="PF00072">
    <property type="entry name" value="Response_reg"/>
    <property type="match status" value="1"/>
</dbReference>
<dbReference type="Pfam" id="PF18947">
    <property type="entry name" value="HAMP_2"/>
    <property type="match status" value="2"/>
</dbReference>
<dbReference type="InterPro" id="IPR003661">
    <property type="entry name" value="HisK_dim/P_dom"/>
</dbReference>
<dbReference type="SMART" id="SM00304">
    <property type="entry name" value="HAMP"/>
    <property type="match status" value="17"/>
</dbReference>
<feature type="modified residue" description="4-aspartylphosphate" evidence="10">
    <location>
        <position position="1954"/>
    </location>
</feature>
<dbReference type="PROSITE" id="PS50110">
    <property type="entry name" value="RESPONSE_REGULATORY"/>
    <property type="match status" value="1"/>
</dbReference>
<comment type="caution">
    <text evidence="14">The sequence shown here is derived from an EMBL/GenBank/DDBJ whole genome shotgun (WGS) entry which is preliminary data.</text>
</comment>
<organism evidence="14 15">
    <name type="scientific">Mycena alexandri</name>
    <dbReference type="NCBI Taxonomy" id="1745969"/>
    <lineage>
        <taxon>Eukaryota</taxon>
        <taxon>Fungi</taxon>
        <taxon>Dikarya</taxon>
        <taxon>Basidiomycota</taxon>
        <taxon>Agaricomycotina</taxon>
        <taxon>Agaricomycetes</taxon>
        <taxon>Agaricomycetidae</taxon>
        <taxon>Agaricales</taxon>
        <taxon>Marasmiineae</taxon>
        <taxon>Mycenaceae</taxon>
        <taxon>Mycena</taxon>
    </lineage>
</organism>
<evidence type="ECO:0000259" key="12">
    <source>
        <dbReference type="PROSITE" id="PS50110"/>
    </source>
</evidence>
<dbReference type="SUPFAM" id="SSF55874">
    <property type="entry name" value="ATPase domain of HSP90 chaperone/DNA topoisomerase II/histidine kinase"/>
    <property type="match status" value="1"/>
</dbReference>
<dbReference type="InterPro" id="IPR003660">
    <property type="entry name" value="HAMP_dom"/>
</dbReference>
<evidence type="ECO:0000256" key="8">
    <source>
        <dbReference type="ARBA" id="ARBA00022840"/>
    </source>
</evidence>
<dbReference type="GO" id="GO:0071474">
    <property type="term" value="P:cellular hyperosmotic response"/>
    <property type="evidence" value="ECO:0007669"/>
    <property type="project" value="TreeGrafter"/>
</dbReference>
<evidence type="ECO:0000259" key="13">
    <source>
        <dbReference type="PROSITE" id="PS50885"/>
    </source>
</evidence>
<evidence type="ECO:0000256" key="7">
    <source>
        <dbReference type="ARBA" id="ARBA00022777"/>
    </source>
</evidence>
<feature type="domain" description="HAMP" evidence="13">
    <location>
        <begin position="831"/>
        <end position="883"/>
    </location>
</feature>
<comment type="catalytic activity">
    <reaction evidence="1">
        <text>ATP + protein L-histidine = ADP + protein N-phospho-L-histidine.</text>
        <dbReference type="EC" id="2.7.13.3"/>
    </reaction>
</comment>
<keyword evidence="9" id="KW-0902">Two-component regulatory system</keyword>
<dbReference type="PANTHER" id="PTHR45339">
    <property type="entry name" value="HYBRID SIGNAL TRANSDUCTION HISTIDINE KINASE J"/>
    <property type="match status" value="1"/>
</dbReference>
<dbReference type="CDD" id="cd16922">
    <property type="entry name" value="HATPase_EvgS-ArcB-TorS-like"/>
    <property type="match status" value="1"/>
</dbReference>
<keyword evidence="6" id="KW-0547">Nucleotide-binding</keyword>